<dbReference type="InterPro" id="IPR053150">
    <property type="entry name" value="Teicoplanin_resist-assoc"/>
</dbReference>
<feature type="domain" description="VanZ-like" evidence="3">
    <location>
        <begin position="19"/>
        <end position="143"/>
    </location>
</feature>
<dbReference type="PANTHER" id="PTHR36834:SF1">
    <property type="entry name" value="INTEGRAL MEMBRANE PROTEIN"/>
    <property type="match status" value="1"/>
</dbReference>
<evidence type="ECO:0000313" key="4">
    <source>
        <dbReference type="EMBL" id="QDH22713.1"/>
    </source>
</evidence>
<dbReference type="PANTHER" id="PTHR36834">
    <property type="entry name" value="MEMBRANE PROTEIN-RELATED"/>
    <property type="match status" value="1"/>
</dbReference>
<dbReference type="KEGG" id="saca:FFV09_18820"/>
<evidence type="ECO:0000256" key="2">
    <source>
        <dbReference type="SAM" id="Phobius"/>
    </source>
</evidence>
<keyword evidence="2" id="KW-0472">Membrane</keyword>
<protein>
    <submittedName>
        <fullName evidence="4">VanZ family protein</fullName>
    </submittedName>
</protein>
<dbReference type="Proteomes" id="UP000316968">
    <property type="component" value="Chromosome"/>
</dbReference>
<dbReference type="AlphaFoldDB" id="A0A4Y6UY86"/>
<organism evidence="4 5">
    <name type="scientific">Saccharibacillus brassicae</name>
    <dbReference type="NCBI Taxonomy" id="2583377"/>
    <lineage>
        <taxon>Bacteria</taxon>
        <taxon>Bacillati</taxon>
        <taxon>Bacillota</taxon>
        <taxon>Bacilli</taxon>
        <taxon>Bacillales</taxon>
        <taxon>Paenibacillaceae</taxon>
        <taxon>Saccharibacillus</taxon>
    </lineage>
</organism>
<evidence type="ECO:0000313" key="5">
    <source>
        <dbReference type="Proteomes" id="UP000316968"/>
    </source>
</evidence>
<feature type="compositionally biased region" description="Polar residues" evidence="1">
    <location>
        <begin position="162"/>
        <end position="173"/>
    </location>
</feature>
<keyword evidence="5" id="KW-1185">Reference proteome</keyword>
<evidence type="ECO:0000259" key="3">
    <source>
        <dbReference type="Pfam" id="PF04892"/>
    </source>
</evidence>
<name>A0A4Y6UY86_SACBS</name>
<dbReference type="InterPro" id="IPR006976">
    <property type="entry name" value="VanZ-like"/>
</dbReference>
<reference evidence="4 5" key="1">
    <citation type="submission" date="2019-06" db="EMBL/GenBank/DDBJ databases">
        <title>Saccharibacillus brassicae sp. nov., an endophytic bacterium isolated from Chinese cabbage seeds (Brassica pekinensis).</title>
        <authorList>
            <person name="Jiang L."/>
            <person name="Lee J."/>
            <person name="Kim S.W."/>
        </authorList>
    </citation>
    <scope>NUCLEOTIDE SEQUENCE [LARGE SCALE GENOMIC DNA]</scope>
    <source>
        <strain evidence="5">KCTC 43072 / ATSA2</strain>
    </source>
</reference>
<dbReference type="EMBL" id="CP041217">
    <property type="protein sequence ID" value="QDH22713.1"/>
    <property type="molecule type" value="Genomic_DNA"/>
</dbReference>
<proteinExistence type="predicted"/>
<feature type="region of interest" description="Disordered" evidence="1">
    <location>
        <begin position="147"/>
        <end position="173"/>
    </location>
</feature>
<evidence type="ECO:0000256" key="1">
    <source>
        <dbReference type="SAM" id="MobiDB-lite"/>
    </source>
</evidence>
<feature type="transmembrane region" description="Helical" evidence="2">
    <location>
        <begin position="126"/>
        <end position="144"/>
    </location>
</feature>
<sequence>MKARNIAVKLLAALVLLGYGALLLYGMFWGFGRASQIGLGSFRYNLEPFETIKLFTRSAGWDNLRAPLINLAGNVAVFVPFGVLLPILFRKCRFYPVFLLRFLALIMVLELAQGISGAGVADVDDLILNGLGATLGYVGYRLVAGPPNRRGQRRDERKSAAVQRSQAASGRRR</sequence>
<dbReference type="OrthoDB" id="4822551at2"/>
<feature type="transmembrane region" description="Helical" evidence="2">
    <location>
        <begin position="98"/>
        <end position="120"/>
    </location>
</feature>
<feature type="transmembrane region" description="Helical" evidence="2">
    <location>
        <begin position="68"/>
        <end position="89"/>
    </location>
</feature>
<dbReference type="RefSeq" id="WP_141449254.1">
    <property type="nucleotide sequence ID" value="NZ_CP041217.1"/>
</dbReference>
<accession>A0A4Y6UY86</accession>
<keyword evidence="2" id="KW-1133">Transmembrane helix</keyword>
<keyword evidence="2" id="KW-0812">Transmembrane</keyword>
<gene>
    <name evidence="4" type="ORF">FFV09_18820</name>
</gene>
<dbReference type="Pfam" id="PF04892">
    <property type="entry name" value="VanZ"/>
    <property type="match status" value="1"/>
</dbReference>